<dbReference type="EMBL" id="SEOQ01001471">
    <property type="protein sequence ID" value="TFY51633.1"/>
    <property type="molecule type" value="Genomic_DNA"/>
</dbReference>
<evidence type="ECO:0000313" key="2">
    <source>
        <dbReference type="EMBL" id="TFY51633.1"/>
    </source>
</evidence>
<gene>
    <name evidence="2" type="ORF">EVG20_g10912</name>
</gene>
<evidence type="ECO:0000256" key="1">
    <source>
        <dbReference type="SAM" id="MobiDB-lite"/>
    </source>
</evidence>
<protein>
    <submittedName>
        <fullName evidence="2">Uncharacterized protein</fullName>
    </submittedName>
</protein>
<sequence>MHQPNTLPRLQDEAFTEVGRLRCSSRSSRAMLNIPCHIQPHDFTSRGMAALTSGQNQLMLARPFATVSAPDTIYATAPAPVTPSSDPHGANEFANSHLYSISSAAYTDRHTKNNDSHIVHRVSRSTSLYPSQPVPSRTFTWGGHRCCQVPQANALTSTPRMRSFECRARLHALVGRACSPSVHHQRKYVDAPDASYAPPAMHRGEMLPPPQWSPGNMPYGSTPSSSAPRACWASNDGARYAPPAPGPSATFNPAKVSRRILHVSALL</sequence>
<comment type="caution">
    <text evidence="2">The sequence shown here is derived from an EMBL/GenBank/DDBJ whole genome shotgun (WGS) entry which is preliminary data.</text>
</comment>
<dbReference type="AlphaFoldDB" id="A0A4Y9XQI9"/>
<evidence type="ECO:0000313" key="3">
    <source>
        <dbReference type="Proteomes" id="UP000298327"/>
    </source>
</evidence>
<organism evidence="2 3">
    <name type="scientific">Dentipellis fragilis</name>
    <dbReference type="NCBI Taxonomy" id="205917"/>
    <lineage>
        <taxon>Eukaryota</taxon>
        <taxon>Fungi</taxon>
        <taxon>Dikarya</taxon>
        <taxon>Basidiomycota</taxon>
        <taxon>Agaricomycotina</taxon>
        <taxon>Agaricomycetes</taxon>
        <taxon>Russulales</taxon>
        <taxon>Hericiaceae</taxon>
        <taxon>Dentipellis</taxon>
    </lineage>
</organism>
<accession>A0A4Y9XQI9</accession>
<dbReference type="Proteomes" id="UP000298327">
    <property type="component" value="Unassembled WGS sequence"/>
</dbReference>
<proteinExistence type="predicted"/>
<reference evidence="2 3" key="1">
    <citation type="submission" date="2019-02" db="EMBL/GenBank/DDBJ databases">
        <title>Genome sequencing of the rare red list fungi Dentipellis fragilis.</title>
        <authorList>
            <person name="Buettner E."/>
            <person name="Kellner H."/>
        </authorList>
    </citation>
    <scope>NUCLEOTIDE SEQUENCE [LARGE SCALE GENOMIC DNA]</scope>
    <source>
        <strain evidence="2 3">DSM 105465</strain>
    </source>
</reference>
<name>A0A4Y9XQI9_9AGAM</name>
<keyword evidence="3" id="KW-1185">Reference proteome</keyword>
<feature type="region of interest" description="Disordered" evidence="1">
    <location>
        <begin position="194"/>
        <end position="230"/>
    </location>
</feature>